<protein>
    <submittedName>
        <fullName evidence="1">Uncharacterized protein</fullName>
    </submittedName>
</protein>
<gene>
    <name evidence="1" type="ORF">TBCH5v1_1057</name>
</gene>
<name>A0A0S1XB65_THEBA</name>
<organism evidence="1 2">
    <name type="scientific">Thermococcus barophilus</name>
    <dbReference type="NCBI Taxonomy" id="55802"/>
    <lineage>
        <taxon>Archaea</taxon>
        <taxon>Methanobacteriati</taxon>
        <taxon>Methanobacteriota</taxon>
        <taxon>Thermococci</taxon>
        <taxon>Thermococcales</taxon>
        <taxon>Thermococcaceae</taxon>
        <taxon>Thermococcus</taxon>
    </lineage>
</organism>
<dbReference type="AlphaFoldDB" id="A0A0S1XB65"/>
<dbReference type="PATRIC" id="fig|55802.8.peg.1047"/>
<sequence>MVRKNGTYRNYIRSVVSGLENPVEIMIEEIETYEELGTFLPLQNSKAVTS</sequence>
<evidence type="ECO:0000313" key="2">
    <source>
        <dbReference type="Proteomes" id="UP000066042"/>
    </source>
</evidence>
<proteinExistence type="predicted"/>
<accession>A0A0S1XB65</accession>
<dbReference type="Proteomes" id="UP000066042">
    <property type="component" value="Chromosome"/>
</dbReference>
<dbReference type="EMBL" id="CP013050">
    <property type="protein sequence ID" value="ALM74999.1"/>
    <property type="molecule type" value="Genomic_DNA"/>
</dbReference>
<evidence type="ECO:0000313" key="1">
    <source>
        <dbReference type="EMBL" id="ALM74999.1"/>
    </source>
</evidence>
<reference evidence="1 2" key="1">
    <citation type="journal article" date="2016" name="Genome Announc.">
        <title>Complete genome sequence of the hyperthermophilic and piezophilic archaeon Thermococcus barophilus Ch5, capable of growth at the expense of hydrogenogenesis from carbon monoxide and formate.</title>
        <authorList>
            <person name="Oger P."/>
            <person name="Sokolova T.G."/>
            <person name="Kozhevnikova D.A."/>
            <person name="Taranov E.A."/>
            <person name="Vannier P."/>
            <person name="Lee H.S."/>
            <person name="Kwon K.K."/>
            <person name="Kang S.G."/>
            <person name="Lee J.H."/>
            <person name="Bonch-Osmolovskaya E.A."/>
            <person name="Lebedinsky A.V."/>
        </authorList>
    </citation>
    <scope>NUCLEOTIDE SEQUENCE [LARGE SCALE GENOMIC DNA]</scope>
    <source>
        <strain evidence="2">Ch5</strain>
    </source>
</reference>